<proteinExistence type="inferred from homology"/>
<accession>A0A133PJC3</accession>
<dbReference type="FunFam" id="3.40.710.10:FF:000005">
    <property type="entry name" value="Glutaminase"/>
    <property type="match status" value="1"/>
</dbReference>
<feature type="binding site" evidence="6">
    <location>
        <position position="116"/>
    </location>
    <ligand>
        <name>substrate</name>
    </ligand>
</feature>
<keyword evidence="4 6" id="KW-0378">Hydrolase</keyword>
<dbReference type="Gene3D" id="3.40.710.10">
    <property type="entry name" value="DD-peptidase/beta-lactamase superfamily"/>
    <property type="match status" value="1"/>
</dbReference>
<feature type="binding site" evidence="6">
    <location>
        <position position="244"/>
    </location>
    <ligand>
        <name>substrate</name>
    </ligand>
</feature>
<evidence type="ECO:0000256" key="4">
    <source>
        <dbReference type="ARBA" id="ARBA00022801"/>
    </source>
</evidence>
<protein>
    <recommendedName>
        <fullName evidence="3 6">Glutaminase</fullName>
        <ecNumber evidence="3 6">3.5.1.2</ecNumber>
    </recommendedName>
</protein>
<evidence type="ECO:0000256" key="1">
    <source>
        <dbReference type="ARBA" id="ARBA00011076"/>
    </source>
</evidence>
<evidence type="ECO:0000313" key="8">
    <source>
        <dbReference type="Proteomes" id="UP000070174"/>
    </source>
</evidence>
<dbReference type="HAMAP" id="MF_00313">
    <property type="entry name" value="Glutaminase"/>
    <property type="match status" value="1"/>
</dbReference>
<dbReference type="GO" id="GO:0006537">
    <property type="term" value="P:glutamate biosynthetic process"/>
    <property type="evidence" value="ECO:0007669"/>
    <property type="project" value="TreeGrafter"/>
</dbReference>
<feature type="binding site" evidence="6">
    <location>
        <position position="161"/>
    </location>
    <ligand>
        <name>substrate</name>
    </ligand>
</feature>
<comment type="caution">
    <text evidence="7">The sequence shown here is derived from an EMBL/GenBank/DDBJ whole genome shotgun (WGS) entry which is preliminary data.</text>
</comment>
<dbReference type="RefSeq" id="WP_060800606.1">
    <property type="nucleotide sequence ID" value="NZ_KQ957105.1"/>
</dbReference>
<dbReference type="PANTHER" id="PTHR12544">
    <property type="entry name" value="GLUTAMINASE"/>
    <property type="match status" value="1"/>
</dbReference>
<feature type="binding site" evidence="6">
    <location>
        <position position="168"/>
    </location>
    <ligand>
        <name>substrate</name>
    </ligand>
</feature>
<evidence type="ECO:0000313" key="7">
    <source>
        <dbReference type="EMBL" id="KXA28630.1"/>
    </source>
</evidence>
<dbReference type="GO" id="GO:0006543">
    <property type="term" value="P:L-glutamine catabolic process"/>
    <property type="evidence" value="ECO:0007669"/>
    <property type="project" value="TreeGrafter"/>
</dbReference>
<feature type="binding site" evidence="6">
    <location>
        <position position="68"/>
    </location>
    <ligand>
        <name>substrate</name>
    </ligand>
</feature>
<dbReference type="Proteomes" id="UP000070174">
    <property type="component" value="Unassembled WGS sequence"/>
</dbReference>
<keyword evidence="6" id="KW-0007">Acetylation</keyword>
<sequence>MFKDKEKTIEIIEKSIKKSLVHSNEGDVASYIPELANVDPTDFALSIICVDGQEYNFGDYNKLFSIQSISKVISLIMALNDNNVDEVFEKVGTEPTKYKFNSLIPIDDIAANPFINAGAITTSSLIKGKNLDEKFNRVVNMVKKLSNSDNIIFLEKVYKSEMDTTDVNRSIAYYLRSKKIFSLDAEEVLDLYIRNCSIGLHSTDLAHIGALLANGGKNLSNGSEIISKDSVRIVLAQMASCGMYEESGRFLLEVGMPSKSGVSGAILGVVPGKCGICVYSPRLDKSGNSVVGKNLLKSLSEDLDLNIFL</sequence>
<dbReference type="InterPro" id="IPR015868">
    <property type="entry name" value="Glutaminase"/>
</dbReference>
<dbReference type="PATRIC" id="fig|54005.3.peg.1590"/>
<evidence type="ECO:0000256" key="2">
    <source>
        <dbReference type="ARBA" id="ARBA00011881"/>
    </source>
</evidence>
<feature type="binding site" evidence="6">
    <location>
        <position position="262"/>
    </location>
    <ligand>
        <name>substrate</name>
    </ligand>
</feature>
<organism evidence="7">
    <name type="scientific">Peptoniphilus harei</name>
    <dbReference type="NCBI Taxonomy" id="54005"/>
    <lineage>
        <taxon>Bacteria</taxon>
        <taxon>Bacillati</taxon>
        <taxon>Bacillota</taxon>
        <taxon>Tissierellia</taxon>
        <taxon>Tissierellales</taxon>
        <taxon>Peptoniphilaceae</taxon>
        <taxon>Peptoniphilus</taxon>
    </lineage>
</organism>
<evidence type="ECO:0000256" key="6">
    <source>
        <dbReference type="HAMAP-Rule" id="MF_00313"/>
    </source>
</evidence>
<comment type="catalytic activity">
    <reaction evidence="5 6">
        <text>L-glutamine + H2O = L-glutamate + NH4(+)</text>
        <dbReference type="Rhea" id="RHEA:15889"/>
        <dbReference type="ChEBI" id="CHEBI:15377"/>
        <dbReference type="ChEBI" id="CHEBI:28938"/>
        <dbReference type="ChEBI" id="CHEBI:29985"/>
        <dbReference type="ChEBI" id="CHEBI:58359"/>
        <dbReference type="EC" id="3.5.1.2"/>
    </reaction>
</comment>
<evidence type="ECO:0000256" key="5">
    <source>
        <dbReference type="ARBA" id="ARBA00049534"/>
    </source>
</evidence>
<reference evidence="7 8" key="1">
    <citation type="submission" date="2016-01" db="EMBL/GenBank/DDBJ databases">
        <authorList>
            <person name="Oliw E.H."/>
        </authorList>
    </citation>
    <scope>NUCLEOTIDE SEQUENCE [LARGE SCALE GENOMIC DNA]</scope>
    <source>
        <strain evidence="7 8">CMW7756A</strain>
    </source>
</reference>
<dbReference type="PANTHER" id="PTHR12544:SF29">
    <property type="entry name" value="GLUTAMINASE"/>
    <property type="match status" value="1"/>
</dbReference>
<dbReference type="EMBL" id="LRQE01000041">
    <property type="protein sequence ID" value="KXA28630.1"/>
    <property type="molecule type" value="Genomic_DNA"/>
</dbReference>
<gene>
    <name evidence="6" type="primary">glsA</name>
    <name evidence="7" type="ORF">HMPREF3229_01626</name>
</gene>
<feature type="binding site" evidence="6">
    <location>
        <position position="192"/>
    </location>
    <ligand>
        <name>substrate</name>
    </ligand>
</feature>
<dbReference type="NCBIfam" id="TIGR03814">
    <property type="entry name" value="Gln_ase"/>
    <property type="match status" value="1"/>
</dbReference>
<dbReference type="GO" id="GO:0004359">
    <property type="term" value="F:glutaminase activity"/>
    <property type="evidence" value="ECO:0007669"/>
    <property type="project" value="UniProtKB-UniRule"/>
</dbReference>
<dbReference type="Pfam" id="PF04960">
    <property type="entry name" value="Glutaminase"/>
    <property type="match status" value="1"/>
</dbReference>
<dbReference type="EC" id="3.5.1.2" evidence="3 6"/>
<dbReference type="InterPro" id="IPR012338">
    <property type="entry name" value="Beta-lactam/transpept-like"/>
</dbReference>
<name>A0A133PJC3_9FIRM</name>
<comment type="similarity">
    <text evidence="1 6">Belongs to the glutaminase family.</text>
</comment>
<evidence type="ECO:0000256" key="3">
    <source>
        <dbReference type="ARBA" id="ARBA00012918"/>
    </source>
</evidence>
<dbReference type="SUPFAM" id="SSF56601">
    <property type="entry name" value="beta-lactamase/transpeptidase-like"/>
    <property type="match status" value="1"/>
</dbReference>
<comment type="subunit">
    <text evidence="2 6">Homotetramer.</text>
</comment>
<dbReference type="AlphaFoldDB" id="A0A133PJC3"/>